<evidence type="ECO:0000256" key="2">
    <source>
        <dbReference type="SAM" id="SignalP"/>
    </source>
</evidence>
<dbReference type="STRING" id="391008.Smal_1815"/>
<feature type="signal peptide" evidence="2">
    <location>
        <begin position="1"/>
        <end position="25"/>
    </location>
</feature>
<dbReference type="HOGENOM" id="CLU_043396_0_0_6"/>
<evidence type="ECO:0008006" key="5">
    <source>
        <dbReference type="Google" id="ProtNLM"/>
    </source>
</evidence>
<feature type="region of interest" description="Disordered" evidence="1">
    <location>
        <begin position="179"/>
        <end position="213"/>
    </location>
</feature>
<name>B4SHU2_STRM5</name>
<evidence type="ECO:0000313" key="4">
    <source>
        <dbReference type="Proteomes" id="UP000001867"/>
    </source>
</evidence>
<keyword evidence="2" id="KW-0732">Signal</keyword>
<proteinExistence type="predicted"/>
<organism evidence="3 4">
    <name type="scientific">Stenotrophomonas maltophilia (strain R551-3)</name>
    <dbReference type="NCBI Taxonomy" id="391008"/>
    <lineage>
        <taxon>Bacteria</taxon>
        <taxon>Pseudomonadati</taxon>
        <taxon>Pseudomonadota</taxon>
        <taxon>Gammaproteobacteria</taxon>
        <taxon>Lysobacterales</taxon>
        <taxon>Lysobacteraceae</taxon>
        <taxon>Stenotrophomonas</taxon>
        <taxon>Stenotrophomonas maltophilia group</taxon>
    </lineage>
</organism>
<dbReference type="Proteomes" id="UP000001867">
    <property type="component" value="Chromosome"/>
</dbReference>
<dbReference type="Pfam" id="PF06674">
    <property type="entry name" value="DUF1176"/>
    <property type="match status" value="1"/>
</dbReference>
<dbReference type="eggNOG" id="COG5342">
    <property type="taxonomic scope" value="Bacteria"/>
</dbReference>
<reference evidence="3 4" key="1">
    <citation type="submission" date="2008-06" db="EMBL/GenBank/DDBJ databases">
        <title>Complete sequence of Stenotrophomonas maltophilia R551-3.</title>
        <authorList>
            <consortium name="US DOE Joint Genome Institute"/>
            <person name="Lucas S."/>
            <person name="Copeland A."/>
            <person name="Lapidus A."/>
            <person name="Glavina del Rio T."/>
            <person name="Dalin E."/>
            <person name="Tice H."/>
            <person name="Pitluck S."/>
            <person name="Chain P."/>
            <person name="Malfatti S."/>
            <person name="Shin M."/>
            <person name="Vergez L."/>
            <person name="Lang D."/>
            <person name="Schmutz J."/>
            <person name="Larimer F."/>
            <person name="Land M."/>
            <person name="Hauser L."/>
            <person name="Kyrpides N."/>
            <person name="Mikhailova N."/>
            <person name="Taghavi S."/>
            <person name="Monchy S."/>
            <person name="Newman L."/>
            <person name="Vangronsveld J."/>
            <person name="van der Lelie D."/>
            <person name="Richardson P."/>
        </authorList>
    </citation>
    <scope>NUCLEOTIDE SEQUENCE [LARGE SCALE GENOMIC DNA]</scope>
    <source>
        <strain evidence="3 4">R551-3</strain>
    </source>
</reference>
<sequence length="356" mass="38586" precursor="true">MHSPALPQLPLFLLGLLAMSSSAWATAPIGASFAEGDWFMVCDNTRACRIAGVGASAPLRLATLIERNGGPGEAVEIRLVLARDDADDPEAQAQSPVGTLQLLLDGKREGSIGALESATEHAKLTPAQVQAFNTALIRQSRISITDGRGQTWSLSASGAAALMLKMDQIQQRLDTPGALVQRGSRPESSVPPALPKPVLAMPSKRVPPREEDARLGEREDLRRLLRPGNKADWACAADVPQTSEPYIAIQRLDDHHVLASVVCHIPGFNVPGGTWAINDQAPFNPVFITQGALFPYSEELMFVEETVETDRDRCGTGRYWAWDGQRMQLSMEYVGGTCTGTGASTWRLPTYITEFR</sequence>
<accession>B4SHU2</accession>
<dbReference type="EMBL" id="CP001111">
    <property type="protein sequence ID" value="ACF51519.1"/>
    <property type="molecule type" value="Genomic_DNA"/>
</dbReference>
<gene>
    <name evidence="3" type="ordered locus">Smal_1815</name>
</gene>
<protein>
    <recommendedName>
        <fullName evidence="5">DUF1176 domain-containing protein</fullName>
    </recommendedName>
</protein>
<evidence type="ECO:0000256" key="1">
    <source>
        <dbReference type="SAM" id="MobiDB-lite"/>
    </source>
</evidence>
<evidence type="ECO:0000313" key="3">
    <source>
        <dbReference type="EMBL" id="ACF51519.1"/>
    </source>
</evidence>
<dbReference type="InterPro" id="IPR009560">
    <property type="entry name" value="DUF1176"/>
</dbReference>
<feature type="chain" id="PRO_5002826021" description="DUF1176 domain-containing protein" evidence="2">
    <location>
        <begin position="26"/>
        <end position="356"/>
    </location>
</feature>
<dbReference type="KEGG" id="smt:Smal_1815"/>
<dbReference type="OrthoDB" id="6051833at2"/>
<dbReference type="AlphaFoldDB" id="B4SHU2"/>